<evidence type="ECO:0000256" key="2">
    <source>
        <dbReference type="ARBA" id="ARBA00024867"/>
    </source>
</evidence>
<reference evidence="6" key="1">
    <citation type="submission" date="2020-08" db="EMBL/GenBank/DDBJ databases">
        <title>Genome public.</title>
        <authorList>
            <person name="Liu C."/>
            <person name="Sun Q."/>
        </authorList>
    </citation>
    <scope>NUCLEOTIDE SEQUENCE</scope>
    <source>
        <strain evidence="6">BX12</strain>
    </source>
</reference>
<dbReference type="Pfam" id="PF04397">
    <property type="entry name" value="LytTR"/>
    <property type="match status" value="1"/>
</dbReference>
<proteinExistence type="predicted"/>
<evidence type="ECO:0000259" key="4">
    <source>
        <dbReference type="PROSITE" id="PS50110"/>
    </source>
</evidence>
<dbReference type="InterPro" id="IPR001789">
    <property type="entry name" value="Sig_transdc_resp-reg_receiver"/>
</dbReference>
<dbReference type="EMBL" id="JACRYT010000002">
    <property type="protein sequence ID" value="MBC6678843.1"/>
    <property type="molecule type" value="Genomic_DNA"/>
</dbReference>
<dbReference type="Pfam" id="PF00072">
    <property type="entry name" value="Response_reg"/>
    <property type="match status" value="1"/>
</dbReference>
<dbReference type="Gene3D" id="2.40.50.1020">
    <property type="entry name" value="LytTr DNA-binding domain"/>
    <property type="match status" value="1"/>
</dbReference>
<name>A0A923NGZ6_9FIRM</name>
<dbReference type="SMART" id="SM00850">
    <property type="entry name" value="LytTR"/>
    <property type="match status" value="1"/>
</dbReference>
<keyword evidence="7" id="KW-1185">Reference proteome</keyword>
<dbReference type="SUPFAM" id="SSF52172">
    <property type="entry name" value="CheY-like"/>
    <property type="match status" value="1"/>
</dbReference>
<keyword evidence="3" id="KW-0597">Phosphoprotein</keyword>
<dbReference type="Proteomes" id="UP000602647">
    <property type="component" value="Unassembled WGS sequence"/>
</dbReference>
<dbReference type="GO" id="GO:0003677">
    <property type="term" value="F:DNA binding"/>
    <property type="evidence" value="ECO:0007669"/>
    <property type="project" value="InterPro"/>
</dbReference>
<dbReference type="InterPro" id="IPR046947">
    <property type="entry name" value="LytR-like"/>
</dbReference>
<comment type="function">
    <text evidence="2">May play the central regulatory role in sporulation. It may be an element of the effector pathway responsible for the activation of sporulation genes in response to nutritional stress. Spo0A may act in concert with spo0H (a sigma factor) to control the expression of some genes that are critical to the sporulation process.</text>
</comment>
<dbReference type="SMART" id="SM00448">
    <property type="entry name" value="REC"/>
    <property type="match status" value="1"/>
</dbReference>
<evidence type="ECO:0000313" key="7">
    <source>
        <dbReference type="Proteomes" id="UP000602647"/>
    </source>
</evidence>
<dbReference type="AlphaFoldDB" id="A0A923NGZ6"/>
<dbReference type="Gene3D" id="3.40.50.2300">
    <property type="match status" value="1"/>
</dbReference>
<dbReference type="RefSeq" id="WP_187302018.1">
    <property type="nucleotide sequence ID" value="NZ_CBCTON010000004.1"/>
</dbReference>
<dbReference type="PANTHER" id="PTHR37299">
    <property type="entry name" value="TRANSCRIPTIONAL REGULATOR-RELATED"/>
    <property type="match status" value="1"/>
</dbReference>
<feature type="domain" description="Response regulatory" evidence="4">
    <location>
        <begin position="3"/>
        <end position="121"/>
    </location>
</feature>
<comment type="caution">
    <text evidence="6">The sequence shown here is derived from an EMBL/GenBank/DDBJ whole genome shotgun (WGS) entry which is preliminary data.</text>
</comment>
<evidence type="ECO:0000313" key="6">
    <source>
        <dbReference type="EMBL" id="MBC6678843.1"/>
    </source>
</evidence>
<dbReference type="GO" id="GO:0000156">
    <property type="term" value="F:phosphorelay response regulator activity"/>
    <property type="evidence" value="ECO:0007669"/>
    <property type="project" value="InterPro"/>
</dbReference>
<feature type="domain" description="HTH LytTR-type" evidence="5">
    <location>
        <begin position="134"/>
        <end position="230"/>
    </location>
</feature>
<feature type="modified residue" description="4-aspartylphosphate" evidence="3">
    <location>
        <position position="58"/>
    </location>
</feature>
<accession>A0A923NGZ6</accession>
<sequence length="236" mass="27998">MKKVLICDDDIFFAEGIKQDVLEIMGRENLHVETFVLEEQLEFYVAEHPDEPAIVMLDVKLKNNNGVNVAKNLQRANPDTQIIFMSGYDDYYLDVYEVEHIYFLKKPVKRQRLKQALSRAIQRLEQIKEANFHMPGRIGTEQIPLSIILYFEKEKRKIHIHSTEKRYSFYGRFEEIEEQLDERFLRCHNSYIVNIAKAQKLSDKKFFFENGRAIPISKSYYGQARNKFLEYLSNSL</sequence>
<evidence type="ECO:0000256" key="1">
    <source>
        <dbReference type="ARBA" id="ARBA00018672"/>
    </source>
</evidence>
<dbReference type="PROSITE" id="PS50930">
    <property type="entry name" value="HTH_LYTTR"/>
    <property type="match status" value="1"/>
</dbReference>
<protein>
    <recommendedName>
        <fullName evidence="1">Stage 0 sporulation protein A homolog</fullName>
    </recommendedName>
</protein>
<dbReference type="PROSITE" id="PS50110">
    <property type="entry name" value="RESPONSE_REGULATORY"/>
    <property type="match status" value="1"/>
</dbReference>
<evidence type="ECO:0000259" key="5">
    <source>
        <dbReference type="PROSITE" id="PS50930"/>
    </source>
</evidence>
<dbReference type="InterPro" id="IPR011006">
    <property type="entry name" value="CheY-like_superfamily"/>
</dbReference>
<organism evidence="6 7">
    <name type="scientific">Zhenpiania hominis</name>
    <dbReference type="NCBI Taxonomy" id="2763644"/>
    <lineage>
        <taxon>Bacteria</taxon>
        <taxon>Bacillati</taxon>
        <taxon>Bacillota</taxon>
        <taxon>Clostridia</taxon>
        <taxon>Peptostreptococcales</taxon>
        <taxon>Anaerovoracaceae</taxon>
        <taxon>Zhenpiania</taxon>
    </lineage>
</organism>
<evidence type="ECO:0000256" key="3">
    <source>
        <dbReference type="PROSITE-ProRule" id="PRU00169"/>
    </source>
</evidence>
<dbReference type="InterPro" id="IPR007492">
    <property type="entry name" value="LytTR_DNA-bd_dom"/>
</dbReference>
<dbReference type="PANTHER" id="PTHR37299:SF1">
    <property type="entry name" value="STAGE 0 SPORULATION PROTEIN A HOMOLOG"/>
    <property type="match status" value="1"/>
</dbReference>
<gene>
    <name evidence="6" type="ORF">H9L42_03255</name>
</gene>